<keyword evidence="4 12" id="KW-0479">Metal-binding</keyword>
<evidence type="ECO:0000256" key="7">
    <source>
        <dbReference type="ARBA" id="ARBA00023002"/>
    </source>
</evidence>
<evidence type="ECO:0000256" key="9">
    <source>
        <dbReference type="ARBA" id="ARBA00023015"/>
    </source>
</evidence>
<dbReference type="PANTHER" id="PTHR13096">
    <property type="entry name" value="MINA53 MYC INDUCED NUCLEAR ANTIGEN"/>
    <property type="match status" value="1"/>
</dbReference>
<comment type="similarity">
    <text evidence="2">Belongs to the ROX family. NO66 subfamily.</text>
</comment>
<evidence type="ECO:0000256" key="8">
    <source>
        <dbReference type="ARBA" id="ARBA00023004"/>
    </source>
</evidence>
<comment type="subcellular location">
    <subcellularLocation>
        <location evidence="1 12">Nucleus</location>
    </subcellularLocation>
</comment>
<evidence type="ECO:0000256" key="11">
    <source>
        <dbReference type="ARBA" id="ARBA00023242"/>
    </source>
</evidence>
<organism evidence="14 15">
    <name type="scientific">Lottia gigantea</name>
    <name type="common">Giant owl limpet</name>
    <dbReference type="NCBI Taxonomy" id="225164"/>
    <lineage>
        <taxon>Eukaryota</taxon>
        <taxon>Metazoa</taxon>
        <taxon>Spiralia</taxon>
        <taxon>Lophotrochozoa</taxon>
        <taxon>Mollusca</taxon>
        <taxon>Gastropoda</taxon>
        <taxon>Patellogastropoda</taxon>
        <taxon>Lottioidea</taxon>
        <taxon>Lottiidae</taxon>
        <taxon>Lottia</taxon>
    </lineage>
</organism>
<evidence type="ECO:0000313" key="14">
    <source>
        <dbReference type="EMBL" id="ESO87692.1"/>
    </source>
</evidence>
<dbReference type="CTD" id="20245061"/>
<evidence type="ECO:0000259" key="13">
    <source>
        <dbReference type="PROSITE" id="PS51184"/>
    </source>
</evidence>
<evidence type="ECO:0000256" key="2">
    <source>
        <dbReference type="ARBA" id="ARBA00010309"/>
    </source>
</evidence>
<dbReference type="FunFam" id="1.10.10.1500:FF:000001">
    <property type="entry name" value="ribosomal oxygenase 1 isoform X1"/>
    <property type="match status" value="1"/>
</dbReference>
<evidence type="ECO:0000256" key="10">
    <source>
        <dbReference type="ARBA" id="ARBA00023163"/>
    </source>
</evidence>
<dbReference type="Pfam" id="PF21233">
    <property type="entry name" value="WHD_RIOX1"/>
    <property type="match status" value="1"/>
</dbReference>
<dbReference type="Gene3D" id="1.10.10.1500">
    <property type="entry name" value="JmjC domain-containing ribosomal oxygenase (ROX), dimer domain"/>
    <property type="match status" value="1"/>
</dbReference>
<dbReference type="OrthoDB" id="425950at2759"/>
<dbReference type="AlphaFoldDB" id="V3ZTI6"/>
<comment type="function">
    <text evidence="12">Oxygenase that can act as both a histone lysine demethylase and a ribosomal histidine hydroxylase.</text>
</comment>
<dbReference type="STRING" id="225164.V3ZTI6"/>
<sequence length="460" mass="53005">MFDSSKEAKKLFECIIHPVKLDRFFNELWERKPLLIKRHIANYNDGWFSTAELDHILRQENIQYSVNLDITSYENGKRETHNPIGRAYAPVVWDYYQNGCSVRLLNPQTYSRRVWKLLAVLQEFFGSCAGANVYLTPPGTQGFAPHYDDIEAFILQLEGRKNWKLYSPKNESGTLPRFSSDNFSEEEIGEPILNIVLDAGDLLYFPRGTIHQATALEDTHSLHITVSCFQKNSWYDFFEKLMPRALQIAFEEDLELRKGLPTDYLHHTGVVNSDKESPERQFIMGKVEKLMTSIMKHAPVDAAFDQMGRQFVHDSLPPVLSESEKSCSIHGTGERWDSQRQQVTSMVEIEPDTMIKIIRKGAVRLVMEMDQVHVYHTLENLRYYHGTEPQYVDIPIDAAPAVEFLIHSYPEYVPVDSLPLDDIQLKIDIVTALYEKGLILTQEPLDPIYEEGVDENEAPM</sequence>
<keyword evidence="10 12" id="KW-0804">Transcription</keyword>
<dbReference type="Pfam" id="PF08007">
    <property type="entry name" value="JmjC_2"/>
    <property type="match status" value="1"/>
</dbReference>
<dbReference type="PANTHER" id="PTHR13096:SF8">
    <property type="entry name" value="RIBOSOMAL OXYGENASE 1"/>
    <property type="match status" value="1"/>
</dbReference>
<accession>V3ZTI6</accession>
<dbReference type="InterPro" id="IPR039994">
    <property type="entry name" value="NO66-like"/>
</dbReference>
<evidence type="ECO:0000256" key="6">
    <source>
        <dbReference type="ARBA" id="ARBA00022964"/>
    </source>
</evidence>
<dbReference type="KEGG" id="lgi:LOTGIDRAFT_194127"/>
<evidence type="ECO:0000256" key="4">
    <source>
        <dbReference type="ARBA" id="ARBA00022723"/>
    </source>
</evidence>
<keyword evidence="15" id="KW-1185">Reference proteome</keyword>
<evidence type="ECO:0000256" key="3">
    <source>
        <dbReference type="ARBA" id="ARBA00022491"/>
    </source>
</evidence>
<protein>
    <recommendedName>
        <fullName evidence="12">Bifunctional lysine-specific demethylase and histidyl-hydroxylase</fullName>
        <ecNumber evidence="12">1.14.11.-</ecNumber>
    </recommendedName>
</protein>
<dbReference type="Gene3D" id="3.90.930.40">
    <property type="match status" value="1"/>
</dbReference>
<keyword evidence="9 12" id="KW-0805">Transcription regulation</keyword>
<dbReference type="GO" id="GO:0005506">
    <property type="term" value="F:iron ion binding"/>
    <property type="evidence" value="ECO:0007669"/>
    <property type="project" value="UniProtKB-UniRule"/>
</dbReference>
<keyword evidence="5" id="KW-0156">Chromatin regulator</keyword>
<gene>
    <name evidence="14" type="ORF">LOTGIDRAFT_194127</name>
</gene>
<proteinExistence type="inferred from homology"/>
<dbReference type="Gene3D" id="2.60.120.650">
    <property type="entry name" value="Cupin"/>
    <property type="match status" value="1"/>
</dbReference>
<dbReference type="Proteomes" id="UP000030746">
    <property type="component" value="Unassembled WGS sequence"/>
</dbReference>
<keyword evidence="6 12" id="KW-0223">Dioxygenase</keyword>
<dbReference type="GO" id="GO:0051864">
    <property type="term" value="F:histone H3K36 demethylase activity"/>
    <property type="evidence" value="ECO:0007669"/>
    <property type="project" value="TreeGrafter"/>
</dbReference>
<dbReference type="PROSITE" id="PS51184">
    <property type="entry name" value="JMJC"/>
    <property type="match status" value="1"/>
</dbReference>
<comment type="cofactor">
    <cofactor evidence="12">
        <name>Fe(2+)</name>
        <dbReference type="ChEBI" id="CHEBI:29033"/>
    </cofactor>
    <text evidence="12">Binds 1 Fe(2+) ion per subunit.</text>
</comment>
<dbReference type="SUPFAM" id="SSF51197">
    <property type="entry name" value="Clavaminate synthase-like"/>
    <property type="match status" value="1"/>
</dbReference>
<evidence type="ECO:0000256" key="12">
    <source>
        <dbReference type="RuleBase" id="RU366061"/>
    </source>
</evidence>
<dbReference type="EC" id="1.14.11.-" evidence="12"/>
<dbReference type="OMA" id="YLEYMGV"/>
<feature type="domain" description="JmjC" evidence="13">
    <location>
        <begin position="103"/>
        <end position="245"/>
    </location>
</feature>
<dbReference type="EMBL" id="KB202849">
    <property type="protein sequence ID" value="ESO87692.1"/>
    <property type="molecule type" value="Genomic_DNA"/>
</dbReference>
<dbReference type="FunFam" id="2.60.120.650:FF:000013">
    <property type="entry name" value="Ribosomal oxygenase 1"/>
    <property type="match status" value="1"/>
</dbReference>
<dbReference type="InterPro" id="IPR003347">
    <property type="entry name" value="JmjC_dom"/>
</dbReference>
<dbReference type="GO" id="GO:0005730">
    <property type="term" value="C:nucleolus"/>
    <property type="evidence" value="ECO:0007669"/>
    <property type="project" value="TreeGrafter"/>
</dbReference>
<dbReference type="InterPro" id="IPR049043">
    <property type="entry name" value="WHD_RIOX1"/>
</dbReference>
<dbReference type="FunFam" id="3.90.930.40:FF:000001">
    <property type="entry name" value="ribosomal oxygenase 1 isoform X1"/>
    <property type="match status" value="1"/>
</dbReference>
<evidence type="ECO:0000313" key="15">
    <source>
        <dbReference type="Proteomes" id="UP000030746"/>
    </source>
</evidence>
<keyword evidence="11 12" id="KW-0539">Nucleus</keyword>
<keyword evidence="8 12" id="KW-0408">Iron</keyword>
<dbReference type="GeneID" id="20245061"/>
<dbReference type="GO" id="GO:0032453">
    <property type="term" value="F:histone H3K4 demethylase activity"/>
    <property type="evidence" value="ECO:0007669"/>
    <property type="project" value="TreeGrafter"/>
</dbReference>
<name>V3ZTI6_LOTGI</name>
<dbReference type="RefSeq" id="XP_009061589.1">
    <property type="nucleotide sequence ID" value="XM_009063341.1"/>
</dbReference>
<keyword evidence="3" id="KW-0678">Repressor</keyword>
<evidence type="ECO:0000256" key="1">
    <source>
        <dbReference type="ARBA" id="ARBA00004123"/>
    </source>
</evidence>
<reference evidence="14 15" key="1">
    <citation type="journal article" date="2013" name="Nature">
        <title>Insights into bilaterian evolution from three spiralian genomes.</title>
        <authorList>
            <person name="Simakov O."/>
            <person name="Marletaz F."/>
            <person name="Cho S.J."/>
            <person name="Edsinger-Gonzales E."/>
            <person name="Havlak P."/>
            <person name="Hellsten U."/>
            <person name="Kuo D.H."/>
            <person name="Larsson T."/>
            <person name="Lv J."/>
            <person name="Arendt D."/>
            <person name="Savage R."/>
            <person name="Osoegawa K."/>
            <person name="de Jong P."/>
            <person name="Grimwood J."/>
            <person name="Chapman J.A."/>
            <person name="Shapiro H."/>
            <person name="Aerts A."/>
            <person name="Otillar R.P."/>
            <person name="Terry A.Y."/>
            <person name="Boore J.L."/>
            <person name="Grigoriev I.V."/>
            <person name="Lindberg D.R."/>
            <person name="Seaver E.C."/>
            <person name="Weisblat D.A."/>
            <person name="Putnam N.H."/>
            <person name="Rokhsar D.S."/>
        </authorList>
    </citation>
    <scope>NUCLEOTIDE SEQUENCE [LARGE SCALE GENOMIC DNA]</scope>
</reference>
<keyword evidence="7 12" id="KW-0560">Oxidoreductase</keyword>
<evidence type="ECO:0000256" key="5">
    <source>
        <dbReference type="ARBA" id="ARBA00022853"/>
    </source>
</evidence>
<dbReference type="HOGENOM" id="CLU_013645_4_2_1"/>